<protein>
    <submittedName>
        <fullName evidence="2">Uncharacterized protein</fullName>
    </submittedName>
</protein>
<evidence type="ECO:0000313" key="3">
    <source>
        <dbReference type="Proteomes" id="UP000004491"/>
    </source>
</evidence>
<gene>
    <name evidence="2" type="ORF">Rifp1Sym_cd00200</name>
</gene>
<dbReference type="AlphaFoldDB" id="G2DEP5"/>
<evidence type="ECO:0000256" key="1">
    <source>
        <dbReference type="SAM" id="MobiDB-lite"/>
    </source>
</evidence>
<dbReference type="Proteomes" id="UP000004491">
    <property type="component" value="Unassembled WGS sequence"/>
</dbReference>
<comment type="caution">
    <text evidence="2">The sequence shown here is derived from an EMBL/GenBank/DDBJ whole genome shotgun (WGS) entry which is preliminary data.</text>
</comment>
<organism evidence="2 3">
    <name type="scientific">endosymbiont of Riftia pachyptila</name>
    <name type="common">vent Ph05</name>
    <dbReference type="NCBI Taxonomy" id="1048808"/>
    <lineage>
        <taxon>Bacteria</taxon>
        <taxon>Pseudomonadati</taxon>
        <taxon>Pseudomonadota</taxon>
        <taxon>Gammaproteobacteria</taxon>
        <taxon>sulfur-oxidizing symbionts</taxon>
    </lineage>
</organism>
<dbReference type="EMBL" id="AFOC01000057">
    <property type="protein sequence ID" value="EGV50927.1"/>
    <property type="molecule type" value="Genomic_DNA"/>
</dbReference>
<reference evidence="2" key="1">
    <citation type="journal article" date="2011" name="ISME J.">
        <title>The endosymbionts of the deep-sea tubeworms Riftia pachyptila and Tevnia jerichonana share an identical physiology as revealed by proteogenomic analyses.</title>
        <authorList>
            <person name="Gardebrecht A."/>
            <person name="Markert S."/>
            <person name="Felbeck H."/>
            <person name="Thuermer A."/>
            <person name="Albrecht D."/>
            <person name="Wollherr A."/>
            <person name="Kabisch J."/>
            <person name="Lehmann R."/>
            <person name="Daniel R."/>
            <person name="Liesegang H."/>
            <person name="Hecker M."/>
            <person name="Sievert S.M."/>
            <person name="Schweder T."/>
        </authorList>
    </citation>
    <scope>NUCLEOTIDE SEQUENCE [LARGE SCALE GENOMIC DNA]</scope>
</reference>
<feature type="region of interest" description="Disordered" evidence="1">
    <location>
        <begin position="142"/>
        <end position="177"/>
    </location>
</feature>
<sequence>MVSCGSVCALPAETEESKKPMETPMKLVASLLFLPVVALAAPSDHQAQMDQIFKMAKSRMLPMLEQSVPAMERTRNCLQAAESKDDFIECTTIMRDLQQKMMQNLAPQGAPHQKRPPKEEFDASKIEWNAETKAQMLTDITQSVEQGKATKGCLERSNSASEMESCMEKTGLSRDQN</sequence>
<name>G2DEP5_9GAMM</name>
<keyword evidence="3" id="KW-1185">Reference proteome</keyword>
<evidence type="ECO:0000313" key="2">
    <source>
        <dbReference type="EMBL" id="EGV50927.1"/>
    </source>
</evidence>
<proteinExistence type="predicted"/>
<accession>G2DEP5</accession>